<evidence type="ECO:0000256" key="1">
    <source>
        <dbReference type="SAM" id="SignalP"/>
    </source>
</evidence>
<accession>A0A1U7H7F5</accession>
<feature type="signal peptide" evidence="1">
    <location>
        <begin position="1"/>
        <end position="16"/>
    </location>
</feature>
<name>A0A1U7H7F5_9CYAN</name>
<dbReference type="Proteomes" id="UP000186868">
    <property type="component" value="Unassembled WGS sequence"/>
</dbReference>
<sequence length="89" mass="9477">MKKVLLTLLASSVSLAVILLAIATARADAIASRNIKSAISEPVVQFANLNLANFSFNAIDSKSYPILHQWGCSCAACTEPSRQLSLIKS</sequence>
<gene>
    <name evidence="2" type="ORF">NIES593_22290</name>
</gene>
<comment type="caution">
    <text evidence="2">The sequence shown here is derived from an EMBL/GenBank/DDBJ whole genome shotgun (WGS) entry which is preliminary data.</text>
</comment>
<feature type="chain" id="PRO_5011984616" evidence="1">
    <location>
        <begin position="17"/>
        <end position="89"/>
    </location>
</feature>
<proteinExistence type="predicted"/>
<dbReference type="RefSeq" id="WP_073601681.1">
    <property type="nucleotide sequence ID" value="NZ_MRCB01000052.1"/>
</dbReference>
<organism evidence="2 3">
    <name type="scientific">Hydrococcus rivularis NIES-593</name>
    <dbReference type="NCBI Taxonomy" id="1921803"/>
    <lineage>
        <taxon>Bacteria</taxon>
        <taxon>Bacillati</taxon>
        <taxon>Cyanobacteriota</taxon>
        <taxon>Cyanophyceae</taxon>
        <taxon>Pleurocapsales</taxon>
        <taxon>Hydrococcaceae</taxon>
        <taxon>Hydrococcus</taxon>
    </lineage>
</organism>
<keyword evidence="3" id="KW-1185">Reference proteome</keyword>
<evidence type="ECO:0000313" key="2">
    <source>
        <dbReference type="EMBL" id="OKH18253.1"/>
    </source>
</evidence>
<evidence type="ECO:0000313" key="3">
    <source>
        <dbReference type="Proteomes" id="UP000186868"/>
    </source>
</evidence>
<dbReference type="AlphaFoldDB" id="A0A1U7H7F5"/>
<protein>
    <submittedName>
        <fullName evidence="2">Uncharacterized protein</fullName>
    </submittedName>
</protein>
<keyword evidence="1" id="KW-0732">Signal</keyword>
<reference evidence="2 3" key="1">
    <citation type="submission" date="2016-11" db="EMBL/GenBank/DDBJ databases">
        <title>Draft Genome Sequences of Nine Cyanobacterial Strains from Diverse Habitats.</title>
        <authorList>
            <person name="Zhu T."/>
            <person name="Hou S."/>
            <person name="Lu X."/>
            <person name="Hess W.R."/>
        </authorList>
    </citation>
    <scope>NUCLEOTIDE SEQUENCE [LARGE SCALE GENOMIC DNA]</scope>
    <source>
        <strain evidence="2 3">NIES-593</strain>
    </source>
</reference>
<dbReference type="EMBL" id="MRCB01000052">
    <property type="protein sequence ID" value="OKH18253.1"/>
    <property type="molecule type" value="Genomic_DNA"/>
</dbReference>